<gene>
    <name evidence="2" type="ORF">SAMN05443292_0806</name>
</gene>
<dbReference type="Proteomes" id="UP000198931">
    <property type="component" value="Unassembled WGS sequence"/>
</dbReference>
<dbReference type="InterPro" id="IPR002937">
    <property type="entry name" value="Amino_oxidase"/>
</dbReference>
<evidence type="ECO:0000313" key="3">
    <source>
        <dbReference type="Proteomes" id="UP000198931"/>
    </source>
</evidence>
<feature type="domain" description="Amine oxidase" evidence="1">
    <location>
        <begin position="15"/>
        <end position="346"/>
    </location>
</feature>
<evidence type="ECO:0000259" key="1">
    <source>
        <dbReference type="Pfam" id="PF01593"/>
    </source>
</evidence>
<dbReference type="EMBL" id="FOQT01000001">
    <property type="protein sequence ID" value="SFH92415.1"/>
    <property type="molecule type" value="Genomic_DNA"/>
</dbReference>
<dbReference type="OrthoDB" id="9767561at2"/>
<dbReference type="AlphaFoldDB" id="A0A1I3E0E1"/>
<dbReference type="InterPro" id="IPR036188">
    <property type="entry name" value="FAD/NAD-bd_sf"/>
</dbReference>
<keyword evidence="3" id="KW-1185">Reference proteome</keyword>
<sequence>MNNNNPKIHIIGAGISGLIAAQTLEKNGFSSTILELTNSVGGRVKTDIIEGYQLDHGFQVLLTSYPAAKRFLDFKALELQEFLPGATIFNSGKSQTIGDPLRDLSLLFPTVFSSIIPLMDKIKILKLNLILKKKRIADIFAEKEISTLDYLKNFGFSEQTISQFFKPFFSGIFLETKLETSSRMFEFVYKMFGSGNAALPKAGIQAIPDQLAQNLKTTKILFNTKVSSVEDGEITLENGEVLESDFTIIATDAKHLISDLKQENVKWKSCFTLYFETEKRVLEKPIIGLLPKENSLINNIFYNTSLETSKNGGKELLCITVVDNQNLKGNELIEKVKIELKNYFNIDVLRLIKMYEIPKALPDLKNIKYSLDLAETQYSKQIYLAGDILVNGSLNAAMLSGESATLAVIENIKSNLKA</sequence>
<dbReference type="RefSeq" id="WP_090078843.1">
    <property type="nucleotide sequence ID" value="NZ_FOQT01000001.1"/>
</dbReference>
<dbReference type="SUPFAM" id="SSF51905">
    <property type="entry name" value="FAD/NAD(P)-binding domain"/>
    <property type="match status" value="1"/>
</dbReference>
<reference evidence="2 3" key="1">
    <citation type="submission" date="2016-10" db="EMBL/GenBank/DDBJ databases">
        <authorList>
            <person name="de Groot N.N."/>
        </authorList>
    </citation>
    <scope>NUCLEOTIDE SEQUENCE [LARGE SCALE GENOMIC DNA]</scope>
    <source>
        <strain evidence="2 3">DSM 26000</strain>
    </source>
</reference>
<accession>A0A1I3E0E1</accession>
<proteinExistence type="predicted"/>
<dbReference type="PANTHER" id="PTHR42841">
    <property type="entry name" value="AMINE OXIDASE"/>
    <property type="match status" value="1"/>
</dbReference>
<organism evidence="2 3">
    <name type="scientific">Halpernia frigidisoli</name>
    <dbReference type="NCBI Taxonomy" id="1125876"/>
    <lineage>
        <taxon>Bacteria</taxon>
        <taxon>Pseudomonadati</taxon>
        <taxon>Bacteroidota</taxon>
        <taxon>Flavobacteriia</taxon>
        <taxon>Flavobacteriales</taxon>
        <taxon>Weeksellaceae</taxon>
        <taxon>Chryseobacterium group</taxon>
        <taxon>Halpernia</taxon>
    </lineage>
</organism>
<dbReference type="STRING" id="1125876.SAMN05443292_0806"/>
<dbReference type="Pfam" id="PF01593">
    <property type="entry name" value="Amino_oxidase"/>
    <property type="match status" value="1"/>
</dbReference>
<name>A0A1I3E0E1_9FLAO</name>
<evidence type="ECO:0000313" key="2">
    <source>
        <dbReference type="EMBL" id="SFH92415.1"/>
    </source>
</evidence>
<protein>
    <submittedName>
        <fullName evidence="2">Flavin containing amine oxidoreductase</fullName>
    </submittedName>
</protein>
<dbReference type="Gene3D" id="3.50.50.60">
    <property type="entry name" value="FAD/NAD(P)-binding domain"/>
    <property type="match status" value="1"/>
</dbReference>
<dbReference type="GO" id="GO:0016491">
    <property type="term" value="F:oxidoreductase activity"/>
    <property type="evidence" value="ECO:0007669"/>
    <property type="project" value="InterPro"/>
</dbReference>